<proteinExistence type="predicted"/>
<name>A0ABR3I5U5_LOXSC</name>
<accession>A0ABR3I5U5</accession>
<organism evidence="2 3">
    <name type="scientific">Loxostege sticticalis</name>
    <name type="common">Beet webworm moth</name>
    <dbReference type="NCBI Taxonomy" id="481309"/>
    <lineage>
        <taxon>Eukaryota</taxon>
        <taxon>Metazoa</taxon>
        <taxon>Ecdysozoa</taxon>
        <taxon>Arthropoda</taxon>
        <taxon>Hexapoda</taxon>
        <taxon>Insecta</taxon>
        <taxon>Pterygota</taxon>
        <taxon>Neoptera</taxon>
        <taxon>Endopterygota</taxon>
        <taxon>Lepidoptera</taxon>
        <taxon>Glossata</taxon>
        <taxon>Ditrysia</taxon>
        <taxon>Pyraloidea</taxon>
        <taxon>Crambidae</taxon>
        <taxon>Pyraustinae</taxon>
        <taxon>Loxostege</taxon>
    </lineage>
</organism>
<dbReference type="Proteomes" id="UP001549920">
    <property type="component" value="Unassembled WGS sequence"/>
</dbReference>
<comment type="caution">
    <text evidence="2">The sequence shown here is derived from an EMBL/GenBank/DDBJ whole genome shotgun (WGS) entry which is preliminary data.</text>
</comment>
<dbReference type="EMBL" id="JBEUOH010000008">
    <property type="protein sequence ID" value="KAL0884176.1"/>
    <property type="molecule type" value="Genomic_DNA"/>
</dbReference>
<sequence length="124" mass="13957">MKSWWLLCLCLVCLIIQITGKHLPPTTDTFMFHFCDSKGKRGRVTFSEKGTIGKKEKVVFVPVKIGYCSELQDVKVEVDNPVGPPVVTLDRENLIVTIKYRPKQESSSKFLVSAKTIPIKGCKN</sequence>
<reference evidence="2 3" key="1">
    <citation type="submission" date="2024-06" db="EMBL/GenBank/DDBJ databases">
        <title>A chromosome-level genome assembly of beet webworm, Loxostege sticticalis.</title>
        <authorList>
            <person name="Zhang Y."/>
        </authorList>
    </citation>
    <scope>NUCLEOTIDE SEQUENCE [LARGE SCALE GENOMIC DNA]</scope>
    <source>
        <strain evidence="2">AQ026</strain>
        <tissue evidence="2">Whole body</tissue>
    </source>
</reference>
<feature type="signal peptide" evidence="1">
    <location>
        <begin position="1"/>
        <end position="20"/>
    </location>
</feature>
<evidence type="ECO:0000313" key="2">
    <source>
        <dbReference type="EMBL" id="KAL0884176.1"/>
    </source>
</evidence>
<keyword evidence="1" id="KW-0732">Signal</keyword>
<protein>
    <submittedName>
        <fullName evidence="2">Uncharacterized protein</fullName>
    </submittedName>
</protein>
<keyword evidence="3" id="KW-1185">Reference proteome</keyword>
<feature type="chain" id="PRO_5045083938" evidence="1">
    <location>
        <begin position="21"/>
        <end position="124"/>
    </location>
</feature>
<evidence type="ECO:0000313" key="3">
    <source>
        <dbReference type="Proteomes" id="UP001549920"/>
    </source>
</evidence>
<gene>
    <name evidence="2" type="ORF">ABMA27_016181</name>
</gene>
<evidence type="ECO:0000256" key="1">
    <source>
        <dbReference type="SAM" id="SignalP"/>
    </source>
</evidence>